<reference evidence="2" key="2">
    <citation type="submission" date="2020-11" db="EMBL/GenBank/DDBJ databases">
        <authorList>
            <person name="Cecchin M."/>
            <person name="Marcolungo L."/>
            <person name="Rossato M."/>
            <person name="Girolomoni L."/>
            <person name="Cosentino E."/>
            <person name="Cuine S."/>
            <person name="Li-Beisson Y."/>
            <person name="Delledonne M."/>
            <person name="Ballottari M."/>
        </authorList>
    </citation>
    <scope>NUCLEOTIDE SEQUENCE</scope>
    <source>
        <strain evidence="2">211/11P</strain>
        <tissue evidence="2">Whole cell</tissue>
    </source>
</reference>
<organism evidence="2 3">
    <name type="scientific">Chlorella vulgaris</name>
    <name type="common">Green alga</name>
    <dbReference type="NCBI Taxonomy" id="3077"/>
    <lineage>
        <taxon>Eukaryota</taxon>
        <taxon>Viridiplantae</taxon>
        <taxon>Chlorophyta</taxon>
        <taxon>core chlorophytes</taxon>
        <taxon>Trebouxiophyceae</taxon>
        <taxon>Chlorellales</taxon>
        <taxon>Chlorellaceae</taxon>
        <taxon>Chlorella clade</taxon>
        <taxon>Chlorella</taxon>
    </lineage>
</organism>
<dbReference type="Pfam" id="PF18761">
    <property type="entry name" value="Heliorhodopsin"/>
    <property type="match status" value="2"/>
</dbReference>
<dbReference type="Proteomes" id="UP001055712">
    <property type="component" value="Unassembled WGS sequence"/>
</dbReference>
<keyword evidence="1" id="KW-1133">Transmembrane helix</keyword>
<accession>A0A9D4TL10</accession>
<evidence type="ECO:0000313" key="3">
    <source>
        <dbReference type="Proteomes" id="UP001055712"/>
    </source>
</evidence>
<gene>
    <name evidence="2" type="ORF">D9Q98_007323</name>
</gene>
<dbReference type="NCBIfam" id="NF038020">
    <property type="entry name" value="HeR"/>
    <property type="match status" value="1"/>
</dbReference>
<reference evidence="2" key="1">
    <citation type="journal article" date="2019" name="Plant J.">
        <title>Chlorella vulgaris genome assembly and annotation reveals the molecular basis for metabolic acclimation to high light conditions.</title>
        <authorList>
            <person name="Cecchin M."/>
            <person name="Marcolungo L."/>
            <person name="Rossato M."/>
            <person name="Girolomoni L."/>
            <person name="Cosentino E."/>
            <person name="Cuine S."/>
            <person name="Li-Beisson Y."/>
            <person name="Delledonne M."/>
            <person name="Ballottari M."/>
        </authorList>
    </citation>
    <scope>NUCLEOTIDE SEQUENCE</scope>
    <source>
        <strain evidence="2">211/11P</strain>
    </source>
</reference>
<keyword evidence="1" id="KW-0472">Membrane</keyword>
<feature type="transmembrane region" description="Helical" evidence="1">
    <location>
        <begin position="219"/>
        <end position="242"/>
    </location>
</feature>
<dbReference type="AlphaFoldDB" id="A0A9D4TL10"/>
<sequence length="313" mass="34555">MAPLTFARLRKWNLGVGIVQLITGATILAITPYSSQTKLPFYTFFIASWSRDDGPVSNFYNPVPKKVANFPIGVWSGVFLLLSAADHLLVVLPRVNAVYNRYLCLNRNPFRWAEYSVSASLMSVMIAQLCGVTDIHLLFTIAALMASTMLFGHQMEVSNGARLTTYSYSEDPTTPPSVAKGAITAAAAAVPAAFITENGGDPLSAPGGAVNQGMDWAPFWMGCWPFLAAELVTGCYFFQAVSNGSPPGFVWILFFILLVLYLLFAVNQALQFRQVRGWRGFARAEWWYIILSLTSKQLLAWITYGGTKRFETN</sequence>
<keyword evidence="1" id="KW-0812">Transmembrane</keyword>
<feature type="transmembrane region" description="Helical" evidence="1">
    <location>
        <begin position="72"/>
        <end position="92"/>
    </location>
</feature>
<proteinExistence type="predicted"/>
<evidence type="ECO:0000256" key="1">
    <source>
        <dbReference type="SAM" id="Phobius"/>
    </source>
</evidence>
<evidence type="ECO:0000313" key="2">
    <source>
        <dbReference type="EMBL" id="KAI3428499.1"/>
    </source>
</evidence>
<dbReference type="OrthoDB" id="2129259at2759"/>
<feature type="transmembrane region" description="Helical" evidence="1">
    <location>
        <begin position="286"/>
        <end position="304"/>
    </location>
</feature>
<feature type="transmembrane region" description="Helical" evidence="1">
    <location>
        <begin position="248"/>
        <end position="266"/>
    </location>
</feature>
<feature type="transmembrane region" description="Helical" evidence="1">
    <location>
        <begin position="12"/>
        <end position="33"/>
    </location>
</feature>
<dbReference type="InterPro" id="IPR041113">
    <property type="entry name" value="Heliorhodopsin"/>
</dbReference>
<dbReference type="EMBL" id="SIDB01000009">
    <property type="protein sequence ID" value="KAI3428499.1"/>
    <property type="molecule type" value="Genomic_DNA"/>
</dbReference>
<comment type="caution">
    <text evidence="2">The sequence shown here is derived from an EMBL/GenBank/DDBJ whole genome shotgun (WGS) entry which is preliminary data.</text>
</comment>
<protein>
    <submittedName>
        <fullName evidence="2">Uncharacterized protein</fullName>
    </submittedName>
</protein>
<feature type="transmembrane region" description="Helical" evidence="1">
    <location>
        <begin position="135"/>
        <end position="152"/>
    </location>
</feature>
<name>A0A9D4TL10_CHLVU</name>
<keyword evidence="3" id="KW-1185">Reference proteome</keyword>